<accession>A0ABW0LN52</accession>
<dbReference type="InterPro" id="IPR038117">
    <property type="entry name" value="BofC_C_sf"/>
</dbReference>
<evidence type="ECO:0000313" key="3">
    <source>
        <dbReference type="EMBL" id="MFC5466721.1"/>
    </source>
</evidence>
<evidence type="ECO:0000259" key="2">
    <source>
        <dbReference type="Pfam" id="PF08977"/>
    </source>
</evidence>
<dbReference type="Pfam" id="PF08955">
    <property type="entry name" value="BofC_C"/>
    <property type="match status" value="1"/>
</dbReference>
<proteinExistence type="predicted"/>
<evidence type="ECO:0000259" key="1">
    <source>
        <dbReference type="Pfam" id="PF08955"/>
    </source>
</evidence>
<dbReference type="Proteomes" id="UP001596147">
    <property type="component" value="Unassembled WGS sequence"/>
</dbReference>
<dbReference type="RefSeq" id="WP_318280940.1">
    <property type="nucleotide sequence ID" value="NZ_JBHSMC010000029.1"/>
</dbReference>
<dbReference type="InterPro" id="IPR015050">
    <property type="entry name" value="BofC_C"/>
</dbReference>
<feature type="domain" description="Bypass of forespore C C-terminal" evidence="1">
    <location>
        <begin position="104"/>
        <end position="176"/>
    </location>
</feature>
<dbReference type="InterPro" id="IPR038118">
    <property type="entry name" value="BOFC_N_sf"/>
</dbReference>
<reference evidence="4" key="1">
    <citation type="journal article" date="2019" name="Int. J. Syst. Evol. Microbiol.">
        <title>The Global Catalogue of Microorganisms (GCM) 10K type strain sequencing project: providing services to taxonomists for standard genome sequencing and annotation.</title>
        <authorList>
            <consortium name="The Broad Institute Genomics Platform"/>
            <consortium name="The Broad Institute Genome Sequencing Center for Infectious Disease"/>
            <person name="Wu L."/>
            <person name="Ma J."/>
        </authorList>
    </citation>
    <scope>NUCLEOTIDE SEQUENCE [LARGE SCALE GENOMIC DNA]</scope>
    <source>
        <strain evidence="4">CGMCC 1.12237</strain>
    </source>
</reference>
<name>A0ABW0LN52_9BACI</name>
<dbReference type="Pfam" id="PF08977">
    <property type="entry name" value="BOFC_N"/>
    <property type="match status" value="1"/>
</dbReference>
<dbReference type="Gene3D" id="3.30.70.1740">
    <property type="entry name" value="Bypass-of-forespore C, C-terminal domain"/>
    <property type="match status" value="1"/>
</dbReference>
<organism evidence="3 4">
    <name type="scientific">Lederbergia graminis</name>
    <dbReference type="NCBI Taxonomy" id="735518"/>
    <lineage>
        <taxon>Bacteria</taxon>
        <taxon>Bacillati</taxon>
        <taxon>Bacillota</taxon>
        <taxon>Bacilli</taxon>
        <taxon>Bacillales</taxon>
        <taxon>Bacillaceae</taxon>
        <taxon>Lederbergia</taxon>
    </lineage>
</organism>
<dbReference type="EMBL" id="JBHSMC010000029">
    <property type="protein sequence ID" value="MFC5466721.1"/>
    <property type="molecule type" value="Genomic_DNA"/>
</dbReference>
<dbReference type="InterPro" id="IPR015071">
    <property type="entry name" value="BOFC_N"/>
</dbReference>
<evidence type="ECO:0000313" key="4">
    <source>
        <dbReference type="Proteomes" id="UP001596147"/>
    </source>
</evidence>
<keyword evidence="4" id="KW-1185">Reference proteome</keyword>
<comment type="caution">
    <text evidence="3">The sequence shown here is derived from an EMBL/GenBank/DDBJ whole genome shotgun (WGS) entry which is preliminary data.</text>
</comment>
<sequence>MRFKAMILIMFVLLTTIHIAVGVQSTYAKNGSEMVEEGYSSNQIEEYSPQIINVTLKRIYLDGEISEETVKETIWAMEDFWAKYESWQLIDMNEKQLIFEKVVDDISPLLKLNGFFGVSEDGTLSIFNGSPEHEDIIQSFFQIDIQKLEGKKRQQLKQGIPVKSKEIFAEVLETMKRYSIDVGDE</sequence>
<protein>
    <submittedName>
        <fullName evidence="3">Intercompartmental signaling factor BofC</fullName>
    </submittedName>
</protein>
<feature type="domain" description="Bypass-of-forespore C N-terminal" evidence="2">
    <location>
        <begin position="52"/>
        <end position="101"/>
    </location>
</feature>
<gene>
    <name evidence="3" type="ORF">ACFPM4_18510</name>
</gene>
<dbReference type="Gene3D" id="3.10.20.420">
    <property type="entry name" value="Bypass-of-forespore C, N-terminal domain"/>
    <property type="match status" value="1"/>
</dbReference>